<accession>A0A518BEW1</accession>
<evidence type="ECO:0000313" key="3">
    <source>
        <dbReference type="EMBL" id="QDU65502.1"/>
    </source>
</evidence>
<protein>
    <recommendedName>
        <fullName evidence="5">FG-GAP repeat protein</fullName>
    </recommendedName>
</protein>
<dbReference type="SUPFAM" id="SSF69318">
    <property type="entry name" value="Integrin alpha N-terminal domain"/>
    <property type="match status" value="1"/>
</dbReference>
<evidence type="ECO:0000313" key="4">
    <source>
        <dbReference type="Proteomes" id="UP000316921"/>
    </source>
</evidence>
<dbReference type="KEGG" id="pbap:Pla133_05670"/>
<gene>
    <name evidence="3" type="ORF">Pla133_05670</name>
</gene>
<evidence type="ECO:0000256" key="1">
    <source>
        <dbReference type="SAM" id="MobiDB-lite"/>
    </source>
</evidence>
<dbReference type="InterPro" id="IPR028994">
    <property type="entry name" value="Integrin_alpha_N"/>
</dbReference>
<feature type="chain" id="PRO_5022114462" description="FG-GAP repeat protein" evidence="2">
    <location>
        <begin position="25"/>
        <end position="632"/>
    </location>
</feature>
<organism evidence="3 4">
    <name type="scientific">Engelhardtia mirabilis</name>
    <dbReference type="NCBI Taxonomy" id="2528011"/>
    <lineage>
        <taxon>Bacteria</taxon>
        <taxon>Pseudomonadati</taxon>
        <taxon>Planctomycetota</taxon>
        <taxon>Planctomycetia</taxon>
        <taxon>Planctomycetia incertae sedis</taxon>
        <taxon>Engelhardtia</taxon>
    </lineage>
</organism>
<evidence type="ECO:0000256" key="2">
    <source>
        <dbReference type="SAM" id="SignalP"/>
    </source>
</evidence>
<feature type="signal peptide" evidence="2">
    <location>
        <begin position="1"/>
        <end position="24"/>
    </location>
</feature>
<keyword evidence="4" id="KW-1185">Reference proteome</keyword>
<keyword evidence="2" id="KW-0732">Signal</keyword>
<name>A0A518BEW1_9BACT</name>
<dbReference type="AlphaFoldDB" id="A0A518BEW1"/>
<dbReference type="EMBL" id="CP036287">
    <property type="protein sequence ID" value="QDU65502.1"/>
    <property type="molecule type" value="Genomic_DNA"/>
</dbReference>
<evidence type="ECO:0008006" key="5">
    <source>
        <dbReference type="Google" id="ProtNLM"/>
    </source>
</evidence>
<proteinExistence type="predicted"/>
<dbReference type="Proteomes" id="UP000316921">
    <property type="component" value="Chromosome"/>
</dbReference>
<feature type="region of interest" description="Disordered" evidence="1">
    <location>
        <begin position="408"/>
        <end position="430"/>
    </location>
</feature>
<dbReference type="RefSeq" id="WP_145062182.1">
    <property type="nucleotide sequence ID" value="NZ_CP036287.1"/>
</dbReference>
<reference evidence="3 4" key="1">
    <citation type="submission" date="2019-02" db="EMBL/GenBank/DDBJ databases">
        <title>Deep-cultivation of Planctomycetes and their phenomic and genomic characterization uncovers novel biology.</title>
        <authorList>
            <person name="Wiegand S."/>
            <person name="Jogler M."/>
            <person name="Boedeker C."/>
            <person name="Pinto D."/>
            <person name="Vollmers J."/>
            <person name="Rivas-Marin E."/>
            <person name="Kohn T."/>
            <person name="Peeters S.H."/>
            <person name="Heuer A."/>
            <person name="Rast P."/>
            <person name="Oberbeckmann S."/>
            <person name="Bunk B."/>
            <person name="Jeske O."/>
            <person name="Meyerdierks A."/>
            <person name="Storesund J.E."/>
            <person name="Kallscheuer N."/>
            <person name="Luecker S."/>
            <person name="Lage O.M."/>
            <person name="Pohl T."/>
            <person name="Merkel B.J."/>
            <person name="Hornburger P."/>
            <person name="Mueller R.-W."/>
            <person name="Bruemmer F."/>
            <person name="Labrenz M."/>
            <person name="Spormann A.M."/>
            <person name="Op den Camp H."/>
            <person name="Overmann J."/>
            <person name="Amann R."/>
            <person name="Jetten M.S.M."/>
            <person name="Mascher T."/>
            <person name="Medema M.H."/>
            <person name="Devos D.P."/>
            <person name="Kaster A.-K."/>
            <person name="Ovreas L."/>
            <person name="Rohde M."/>
            <person name="Galperin M.Y."/>
            <person name="Jogler C."/>
        </authorList>
    </citation>
    <scope>NUCLEOTIDE SEQUENCE [LARGE SCALE GENOMIC DNA]</scope>
    <source>
        <strain evidence="3 4">Pla133</strain>
    </source>
</reference>
<sequence precursor="true">MNLIQLRLAPVAVAALALINGAAAQGGLNPTQTCLDYYPTNSVDWPASGLGAAADFTRIIAGNFDGTEDPDGIDLVGLVGTNLVYLPRLHFQTAMYDIPLVAAAPTDIEVLRHPMFGGQDSLLVADEYGLHRMTFTGSPSYTLDTLSVGTAWNSATMLHTADLDQDGAQDDVVALAADGVTVLVMLDADGASPVATSFTASDDVLDIETVEWANLAGPAALEIAVLAEDGMTIYKPDGSFVRFFAHAALRGQIARIQTGGALDLLAWTRPKLGQSASEVVVVELLTVHVGPLAHFDLCGTSIDVQPVTSAGGDYNDDGLDDLFITHQENETAVVLINQGTAPWFTTTGDLAYDVIPLSSAGLGTGAGNLAIPVFEDLDGAGRADIVQMVSTTGTIEVWLRAPFQRQLTTGEPESSADIARTESGFTPGDATTTPPEAGQLEFAFNVPVTDPVKTHIEVLLAVQDDPLNNYVDEDLLYHAVHPLATGSAQVLVLGDLETLLGSTVIDPGDIQTGYFWTNKRHYYMRYRFVTADVSGSTITITNPGRWFTGGWTIRWEDFPAAYSLSALSSYMLSEGGITDSEFTLLTEVDISGGSGAGTALGAYVPMQRTPPFPPGQVPTLPAVSVGPATTTL</sequence>